<evidence type="ECO:0000256" key="3">
    <source>
        <dbReference type="ARBA" id="ARBA00022679"/>
    </source>
</evidence>
<sequence>MNRTPARVLTIAGSDSGGGAGIQADLKTITVLGGFGMSVITALTAQNTLGVQGIFEVPISFIEQQFDAVATDIGVDAAKTGMLVSAAVVRAVAAKIRQHRIEKLVVDPVLTAKDGVRLIEDEAMETLVSDLLPLAFVVTPNVPEAEVMAEMTISSVADMKEAARRIRRFGVPNVIVKGGHLPGEALDILYDGSTYHEFAAERIETKDTHGTGCTFSAALATGLALGKPLHDSVREAKSYITEVIRYAWRIGGGHGPTNHAAPLFNALDRCRRHSDGGSNKNPERRDESDSGIR</sequence>
<evidence type="ECO:0000256" key="4">
    <source>
        <dbReference type="ARBA" id="ARBA00022741"/>
    </source>
</evidence>
<evidence type="ECO:0000256" key="5">
    <source>
        <dbReference type="ARBA" id="ARBA00022777"/>
    </source>
</evidence>
<feature type="domain" description="Pyridoxamine kinase/Phosphomethylpyrimidine kinase" evidence="8">
    <location>
        <begin position="15"/>
        <end position="258"/>
    </location>
</feature>
<dbReference type="UniPathway" id="UPA00060">
    <property type="reaction ID" value="UER00138"/>
</dbReference>
<keyword evidence="3 9" id="KW-0808">Transferase</keyword>
<evidence type="ECO:0000256" key="7">
    <source>
        <dbReference type="SAM" id="MobiDB-lite"/>
    </source>
</evidence>
<name>Q2LST1_SYNAS</name>
<feature type="region of interest" description="Disordered" evidence="7">
    <location>
        <begin position="272"/>
        <end position="293"/>
    </location>
</feature>
<dbReference type="EC" id="2.7.1.49" evidence="2"/>
<evidence type="ECO:0000313" key="10">
    <source>
        <dbReference type="Proteomes" id="UP000001933"/>
    </source>
</evidence>
<dbReference type="GO" id="GO:0005829">
    <property type="term" value="C:cytosol"/>
    <property type="evidence" value="ECO:0007669"/>
    <property type="project" value="TreeGrafter"/>
</dbReference>
<dbReference type="FunCoup" id="Q2LST1">
    <property type="interactions" value="419"/>
</dbReference>
<dbReference type="Gene3D" id="3.40.1190.20">
    <property type="match status" value="1"/>
</dbReference>
<dbReference type="Proteomes" id="UP000001933">
    <property type="component" value="Chromosome"/>
</dbReference>
<comment type="pathway">
    <text evidence="1">Cofactor biosynthesis; thiamine diphosphate biosynthesis.</text>
</comment>
<dbReference type="EMBL" id="CP000252">
    <property type="protein sequence ID" value="ABC77145.1"/>
    <property type="molecule type" value="Genomic_DNA"/>
</dbReference>
<dbReference type="InParanoid" id="Q2LST1"/>
<dbReference type="GO" id="GO:0009229">
    <property type="term" value="P:thiamine diphosphate biosynthetic process"/>
    <property type="evidence" value="ECO:0007669"/>
    <property type="project" value="UniProtKB-UniPathway"/>
</dbReference>
<dbReference type="OrthoDB" id="9810880at2"/>
<dbReference type="AlphaFoldDB" id="Q2LST1"/>
<dbReference type="GO" id="GO:0008972">
    <property type="term" value="F:phosphomethylpyrimidine kinase activity"/>
    <property type="evidence" value="ECO:0007669"/>
    <property type="project" value="InterPro"/>
</dbReference>
<dbReference type="GO" id="GO:0005524">
    <property type="term" value="F:ATP binding"/>
    <property type="evidence" value="ECO:0007669"/>
    <property type="project" value="UniProtKB-KW"/>
</dbReference>
<dbReference type="SUPFAM" id="SSF53613">
    <property type="entry name" value="Ribokinase-like"/>
    <property type="match status" value="1"/>
</dbReference>
<evidence type="ECO:0000256" key="1">
    <source>
        <dbReference type="ARBA" id="ARBA00004948"/>
    </source>
</evidence>
<gene>
    <name evidence="9" type="ORF">SYN_01521</name>
</gene>
<keyword evidence="10" id="KW-1185">Reference proteome</keyword>
<evidence type="ECO:0000259" key="8">
    <source>
        <dbReference type="Pfam" id="PF08543"/>
    </source>
</evidence>
<dbReference type="eggNOG" id="COG0351">
    <property type="taxonomic scope" value="Bacteria"/>
</dbReference>
<reference evidence="9 10" key="1">
    <citation type="journal article" date="2007" name="Proc. Natl. Acad. Sci. U.S.A.">
        <title>The genome of Syntrophus aciditrophicus: life at the thermodynamic limit of microbial growth.</title>
        <authorList>
            <person name="McInerney M.J."/>
            <person name="Rohlin L."/>
            <person name="Mouttaki H."/>
            <person name="Kim U."/>
            <person name="Krupp R.S."/>
            <person name="Rios-Hernandez L."/>
            <person name="Sieber J."/>
            <person name="Struchtemeyer C.G."/>
            <person name="Bhattacharyya A."/>
            <person name="Campbell J.W."/>
            <person name="Gunsalus R.P."/>
        </authorList>
    </citation>
    <scope>NUCLEOTIDE SEQUENCE [LARGE SCALE GENOMIC DNA]</scope>
    <source>
        <strain evidence="9 10">SB</strain>
    </source>
</reference>
<dbReference type="GO" id="GO:0008902">
    <property type="term" value="F:hydroxymethylpyrimidine kinase activity"/>
    <property type="evidence" value="ECO:0007669"/>
    <property type="project" value="UniProtKB-EC"/>
</dbReference>
<dbReference type="HOGENOM" id="CLU_020520_0_0_7"/>
<dbReference type="InterPro" id="IPR004399">
    <property type="entry name" value="HMP/HMP-P_kinase_dom"/>
</dbReference>
<organism evidence="9 10">
    <name type="scientific">Syntrophus aciditrophicus (strain SB)</name>
    <dbReference type="NCBI Taxonomy" id="56780"/>
    <lineage>
        <taxon>Bacteria</taxon>
        <taxon>Pseudomonadati</taxon>
        <taxon>Thermodesulfobacteriota</taxon>
        <taxon>Syntrophia</taxon>
        <taxon>Syntrophales</taxon>
        <taxon>Syntrophaceae</taxon>
        <taxon>Syntrophus</taxon>
    </lineage>
</organism>
<proteinExistence type="predicted"/>
<keyword evidence="6" id="KW-0067">ATP-binding</keyword>
<dbReference type="STRING" id="56780.SYN_01521"/>
<evidence type="ECO:0000313" key="9">
    <source>
        <dbReference type="EMBL" id="ABC77145.1"/>
    </source>
</evidence>
<dbReference type="Pfam" id="PF08543">
    <property type="entry name" value="Phos_pyr_kin"/>
    <property type="match status" value="1"/>
</dbReference>
<dbReference type="InterPro" id="IPR029056">
    <property type="entry name" value="Ribokinase-like"/>
</dbReference>
<evidence type="ECO:0000256" key="2">
    <source>
        <dbReference type="ARBA" id="ARBA00012135"/>
    </source>
</evidence>
<dbReference type="GO" id="GO:0009228">
    <property type="term" value="P:thiamine biosynthetic process"/>
    <property type="evidence" value="ECO:0007669"/>
    <property type="project" value="InterPro"/>
</dbReference>
<dbReference type="FunFam" id="3.40.1190.20:FF:000003">
    <property type="entry name" value="Phosphomethylpyrimidine kinase ThiD"/>
    <property type="match status" value="1"/>
</dbReference>
<protein>
    <recommendedName>
        <fullName evidence="2">hydroxymethylpyrimidine kinase</fullName>
        <ecNumber evidence="2">2.7.1.49</ecNumber>
    </recommendedName>
</protein>
<dbReference type="InterPro" id="IPR013749">
    <property type="entry name" value="PM/HMP-P_kinase-1"/>
</dbReference>
<dbReference type="CDD" id="cd01169">
    <property type="entry name" value="HMPP_kinase"/>
    <property type="match status" value="1"/>
</dbReference>
<feature type="compositionally biased region" description="Basic and acidic residues" evidence="7">
    <location>
        <begin position="281"/>
        <end position="293"/>
    </location>
</feature>
<evidence type="ECO:0000256" key="6">
    <source>
        <dbReference type="ARBA" id="ARBA00022840"/>
    </source>
</evidence>
<dbReference type="PANTHER" id="PTHR20858">
    <property type="entry name" value="PHOSPHOMETHYLPYRIMIDINE KINASE"/>
    <property type="match status" value="1"/>
</dbReference>
<keyword evidence="5 9" id="KW-0418">Kinase</keyword>
<dbReference type="PANTHER" id="PTHR20858:SF17">
    <property type="entry name" value="HYDROXYMETHYLPYRIMIDINE_PHOSPHOMETHYLPYRIMIDINE KINASE THI20-RELATED"/>
    <property type="match status" value="1"/>
</dbReference>
<accession>Q2LST1</accession>
<dbReference type="NCBIfam" id="TIGR00097">
    <property type="entry name" value="HMP-P_kinase"/>
    <property type="match status" value="1"/>
</dbReference>
<dbReference type="KEGG" id="sat:SYN_01521"/>
<keyword evidence="4" id="KW-0547">Nucleotide-binding</keyword>
<dbReference type="RefSeq" id="WP_011417174.1">
    <property type="nucleotide sequence ID" value="NC_007759.1"/>
</dbReference>